<evidence type="ECO:0000313" key="1">
    <source>
        <dbReference type="EMBL" id="OCT84785.1"/>
    </source>
</evidence>
<dbReference type="SUPFAM" id="SSF52058">
    <property type="entry name" value="L domain-like"/>
    <property type="match status" value="1"/>
</dbReference>
<dbReference type="InterPro" id="IPR001611">
    <property type="entry name" value="Leu-rich_rpt"/>
</dbReference>
<dbReference type="PROSITE" id="PS51450">
    <property type="entry name" value="LRR"/>
    <property type="match status" value="1"/>
</dbReference>
<dbReference type="PANTHER" id="PTHR46723">
    <property type="entry name" value="LEUCINE-RICH REPEAT AND IQ DOMAIN-CONTAINING PROTEIN 3"/>
    <property type="match status" value="1"/>
</dbReference>
<dbReference type="PANTHER" id="PTHR46723:SF1">
    <property type="entry name" value="LEUCINE-RICH REPEAT AND IQ DOMAIN-CONTAINING PROTEIN 3"/>
    <property type="match status" value="1"/>
</dbReference>
<accession>A0A974HNU6</accession>
<reference evidence="2" key="1">
    <citation type="journal article" date="2016" name="Nature">
        <title>Genome evolution in the allotetraploid frog Xenopus laevis.</title>
        <authorList>
            <person name="Session A.M."/>
            <person name="Uno Y."/>
            <person name="Kwon T."/>
            <person name="Chapman J.A."/>
            <person name="Toyoda A."/>
            <person name="Takahashi S."/>
            <person name="Fukui A."/>
            <person name="Hikosaka A."/>
            <person name="Suzuki A."/>
            <person name="Kondo M."/>
            <person name="van Heeringen S.J."/>
            <person name="Quigley I."/>
            <person name="Heinz S."/>
            <person name="Ogino H."/>
            <person name="Ochi H."/>
            <person name="Hellsten U."/>
            <person name="Lyons J.B."/>
            <person name="Simakov O."/>
            <person name="Putnam N."/>
            <person name="Stites J."/>
            <person name="Kuroki Y."/>
            <person name="Tanaka T."/>
            <person name="Michiue T."/>
            <person name="Watanabe M."/>
            <person name="Bogdanovic O."/>
            <person name="Lister R."/>
            <person name="Georgiou G."/>
            <person name="Paranjpe S.S."/>
            <person name="van Kruijsbergen I."/>
            <person name="Shu S."/>
            <person name="Carlson J."/>
            <person name="Kinoshita T."/>
            <person name="Ohta Y."/>
            <person name="Mawaribuchi S."/>
            <person name="Jenkins J."/>
            <person name="Grimwood J."/>
            <person name="Schmutz J."/>
            <person name="Mitros T."/>
            <person name="Mozaffari S.V."/>
            <person name="Suzuki Y."/>
            <person name="Haramoto Y."/>
            <person name="Yamamoto T.S."/>
            <person name="Takagi C."/>
            <person name="Heald R."/>
            <person name="Miller K."/>
            <person name="Haudenschild C."/>
            <person name="Kitzman J."/>
            <person name="Nakayama T."/>
            <person name="Izutsu Y."/>
            <person name="Robert J."/>
            <person name="Fortriede J."/>
            <person name="Burns K."/>
            <person name="Lotay V."/>
            <person name="Karimi K."/>
            <person name="Yasuoka Y."/>
            <person name="Dichmann D.S."/>
            <person name="Flajnik M.F."/>
            <person name="Houston D.W."/>
            <person name="Shendure J."/>
            <person name="DuPasquier L."/>
            <person name="Vize P.D."/>
            <person name="Zorn A.M."/>
            <person name="Ito M."/>
            <person name="Marcotte E.M."/>
            <person name="Wallingford J.B."/>
            <person name="Ito Y."/>
            <person name="Asashima M."/>
            <person name="Ueno N."/>
            <person name="Matsuda Y."/>
            <person name="Veenstra G.J."/>
            <person name="Fujiyama A."/>
            <person name="Harland R.M."/>
            <person name="Taira M."/>
            <person name="Rokhsar D.S."/>
        </authorList>
    </citation>
    <scope>NUCLEOTIDE SEQUENCE [LARGE SCALE GENOMIC DNA]</scope>
    <source>
        <strain evidence="2">J</strain>
    </source>
</reference>
<dbReference type="AlphaFoldDB" id="A0A974HNU6"/>
<proteinExistence type="predicted"/>
<dbReference type="Proteomes" id="UP000694892">
    <property type="component" value="Chromosome 4L"/>
</dbReference>
<organism evidence="1 2">
    <name type="scientific">Xenopus laevis</name>
    <name type="common">African clawed frog</name>
    <dbReference type="NCBI Taxonomy" id="8355"/>
    <lineage>
        <taxon>Eukaryota</taxon>
        <taxon>Metazoa</taxon>
        <taxon>Chordata</taxon>
        <taxon>Craniata</taxon>
        <taxon>Vertebrata</taxon>
        <taxon>Euteleostomi</taxon>
        <taxon>Amphibia</taxon>
        <taxon>Batrachia</taxon>
        <taxon>Anura</taxon>
        <taxon>Pipoidea</taxon>
        <taxon>Pipidae</taxon>
        <taxon>Xenopodinae</taxon>
        <taxon>Xenopus</taxon>
        <taxon>Xenopus</taxon>
    </lineage>
</organism>
<name>A0A974HNU6_XENLA</name>
<dbReference type="InterPro" id="IPR052859">
    <property type="entry name" value="LRR-IQ_domain_protein"/>
</dbReference>
<gene>
    <name evidence="1" type="ORF">XELAEV_18022942mg</name>
</gene>
<dbReference type="EMBL" id="CM004472">
    <property type="protein sequence ID" value="OCT84785.1"/>
    <property type="molecule type" value="Genomic_DNA"/>
</dbReference>
<protein>
    <submittedName>
        <fullName evidence="1">Uncharacterized protein</fullName>
    </submittedName>
</protein>
<dbReference type="InterPro" id="IPR032675">
    <property type="entry name" value="LRR_dom_sf"/>
</dbReference>
<dbReference type="Gene3D" id="3.80.10.10">
    <property type="entry name" value="Ribonuclease Inhibitor"/>
    <property type="match status" value="1"/>
</dbReference>
<sequence>MEVSYLLSVSEMILLKHGVSCNNCPATELNDVSLLHLNKQILKEIDMIQLHYITNIDTLQCCHIIKLDLHGNQIKNLPDMEFWSEFKGIQLLYLHDNQIGILAKINHILANHSLVLIRHKTIRGYLMRKKLGLIFHLKRQREEIHIFHGPKREDISIAQNIKIQTHNFFTLPFCGMAKKNPKIRKVSEPGDCTPVNEEVQVPPEVDNVFGAENEKQNPVPSTETELIKNEKTHKEITSILCHQRANFLQSARNGGKFVKNCQIRKVHGKIVKFKRFHEKIVHSNVFTKIDQFKRFYGKIEKFERFHGKIVKTRNWREFSLANFLLISHKDSARDIRHSIQQLHSILPTKPEAVCHIQNQEKHNKFIQEKEQKVSKNSFAHEFSTRHTSVTKTLKIHDRVMKCDKKSSNRLLKAHTHVMTLRERQVTAEPMATIPVDQSVCQKGACL</sequence>
<evidence type="ECO:0000313" key="2">
    <source>
        <dbReference type="Proteomes" id="UP000694892"/>
    </source>
</evidence>